<dbReference type="EMBL" id="NEBY01000244">
    <property type="protein sequence ID" value="PRJ59842.1"/>
    <property type="molecule type" value="Genomic_DNA"/>
</dbReference>
<gene>
    <name evidence="1" type="ORF">BV102_00720</name>
</gene>
<protein>
    <submittedName>
        <fullName evidence="1">Uncharacterized protein</fullName>
    </submittedName>
</protein>
<organism evidence="1 2">
    <name type="scientific">Haemophilus influenzae</name>
    <dbReference type="NCBI Taxonomy" id="727"/>
    <lineage>
        <taxon>Bacteria</taxon>
        <taxon>Pseudomonadati</taxon>
        <taxon>Pseudomonadota</taxon>
        <taxon>Gammaproteobacteria</taxon>
        <taxon>Pasteurellales</taxon>
        <taxon>Pasteurellaceae</taxon>
        <taxon>Haemophilus</taxon>
    </lineage>
</organism>
<dbReference type="Proteomes" id="UP000238532">
    <property type="component" value="Unassembled WGS sequence"/>
</dbReference>
<reference evidence="1 2" key="1">
    <citation type="submission" date="2017-04" db="EMBL/GenBank/DDBJ databases">
        <title>Haemophilus influenzae in COPD genome sequencing project.</title>
        <authorList>
            <person name="Murphy T.F."/>
            <person name="Kong Y."/>
            <person name="Nadendla S."/>
            <person name="Tettelin H."/>
            <person name="Pettigrew M."/>
        </authorList>
    </citation>
    <scope>NUCLEOTIDE SEQUENCE [LARGE SCALE GENOMIC DNA]</scope>
    <source>
        <strain evidence="1 2">56P127H1</strain>
    </source>
</reference>
<dbReference type="AlphaFoldDB" id="A0A2S9RP89"/>
<name>A0A2S9RP89_HAEIF</name>
<accession>A0A2S9RP89</accession>
<evidence type="ECO:0000313" key="1">
    <source>
        <dbReference type="EMBL" id="PRJ59842.1"/>
    </source>
</evidence>
<proteinExistence type="predicted"/>
<sequence>MSEPVLPTFWLLISLAIFNVEEPSATIIPAWLSTDNAVKVKSLPLSNRPSRLFKN</sequence>
<comment type="caution">
    <text evidence="1">The sequence shown here is derived from an EMBL/GenBank/DDBJ whole genome shotgun (WGS) entry which is preliminary data.</text>
</comment>
<evidence type="ECO:0000313" key="2">
    <source>
        <dbReference type="Proteomes" id="UP000238532"/>
    </source>
</evidence>